<comment type="caution">
    <text evidence="2">The sequence shown here is derived from an EMBL/GenBank/DDBJ whole genome shotgun (WGS) entry which is preliminary data.</text>
</comment>
<dbReference type="Gene3D" id="2.80.10.50">
    <property type="match status" value="1"/>
</dbReference>
<dbReference type="SUPFAM" id="SSF50370">
    <property type="entry name" value="Ricin B-like lectins"/>
    <property type="match status" value="1"/>
</dbReference>
<dbReference type="Proteomes" id="UP000284824">
    <property type="component" value="Unassembled WGS sequence"/>
</dbReference>
<evidence type="ECO:0008006" key="4">
    <source>
        <dbReference type="Google" id="ProtNLM"/>
    </source>
</evidence>
<keyword evidence="3" id="KW-1185">Reference proteome</keyword>
<dbReference type="InterPro" id="IPR035992">
    <property type="entry name" value="Ricin_B-like_lectins"/>
</dbReference>
<dbReference type="EMBL" id="SAUN01000001">
    <property type="protein sequence ID" value="RVX45200.1"/>
    <property type="molecule type" value="Genomic_DNA"/>
</dbReference>
<reference evidence="2 3" key="1">
    <citation type="submission" date="2019-01" db="EMBL/GenBank/DDBJ databases">
        <title>Sequencing the genomes of 1000 actinobacteria strains.</title>
        <authorList>
            <person name="Klenk H.-P."/>
        </authorList>
    </citation>
    <scope>NUCLEOTIDE SEQUENCE [LARGE SCALE GENOMIC DNA]</scope>
    <source>
        <strain evidence="2 3">DSM 43925</strain>
    </source>
</reference>
<sequence>MGPRAISKPQWQQLRSPWLSPRRPAAVTQSGSSQLSGTVEFPIITHVQSGKCLDGSISQGVRLNTCNGSDYQHWS</sequence>
<accession>A0A438MH82</accession>
<gene>
    <name evidence="2" type="ORF">EDD27_7985</name>
</gene>
<evidence type="ECO:0000313" key="2">
    <source>
        <dbReference type="EMBL" id="RVX45200.1"/>
    </source>
</evidence>
<feature type="region of interest" description="Disordered" evidence="1">
    <location>
        <begin position="1"/>
        <end position="32"/>
    </location>
</feature>
<proteinExistence type="predicted"/>
<dbReference type="AlphaFoldDB" id="A0A438MH82"/>
<protein>
    <recommendedName>
        <fullName evidence="4">Ricin-type beta-trefoil lectin protein</fullName>
    </recommendedName>
</protein>
<evidence type="ECO:0000256" key="1">
    <source>
        <dbReference type="SAM" id="MobiDB-lite"/>
    </source>
</evidence>
<name>A0A438MH82_9ACTN</name>
<evidence type="ECO:0000313" key="3">
    <source>
        <dbReference type="Proteomes" id="UP000284824"/>
    </source>
</evidence>
<organism evidence="2 3">
    <name type="scientific">Nonomuraea polychroma</name>
    <dbReference type="NCBI Taxonomy" id="46176"/>
    <lineage>
        <taxon>Bacteria</taxon>
        <taxon>Bacillati</taxon>
        <taxon>Actinomycetota</taxon>
        <taxon>Actinomycetes</taxon>
        <taxon>Streptosporangiales</taxon>
        <taxon>Streptosporangiaceae</taxon>
        <taxon>Nonomuraea</taxon>
    </lineage>
</organism>